<reference evidence="1 2" key="1">
    <citation type="submission" date="2013-02" db="EMBL/GenBank/DDBJ databases">
        <title>The Genome Sequence of Lactobacillus catenaformis F0143.</title>
        <authorList>
            <consortium name="The Broad Institute Genome Sequencing Platform"/>
            <person name="Earl A."/>
            <person name="Ward D."/>
            <person name="Feldgarden M."/>
            <person name="Gevers D."/>
            <person name="Izard J."/>
            <person name="Blanton J.M."/>
            <person name="Mathney J."/>
            <person name="Dewhirst F.E."/>
            <person name="Young S.K."/>
            <person name="Zeng Q."/>
            <person name="Gargeya S."/>
            <person name="Fitzgerald M."/>
            <person name="Haas B."/>
            <person name="Abouelleil A."/>
            <person name="Alvarado L."/>
            <person name="Arachchi H.M."/>
            <person name="Berlin A."/>
            <person name="Chapman S.B."/>
            <person name="Gearin G."/>
            <person name="Goldberg J."/>
            <person name="Griggs A."/>
            <person name="Gujja S."/>
            <person name="Hansen M."/>
            <person name="Heiman D."/>
            <person name="Howarth C."/>
            <person name="Larimer J."/>
            <person name="Lui A."/>
            <person name="MacDonald P.J.P."/>
            <person name="McCowen C."/>
            <person name="Montmayeur A."/>
            <person name="Murphy C."/>
            <person name="Neiman D."/>
            <person name="Pearson M."/>
            <person name="Priest M."/>
            <person name="Roberts A."/>
            <person name="Saif S."/>
            <person name="Shea T."/>
            <person name="Sisk P."/>
            <person name="Stolte C."/>
            <person name="Sykes S."/>
            <person name="Wortman J."/>
            <person name="Nusbaum C."/>
            <person name="Birren B."/>
        </authorList>
    </citation>
    <scope>NUCLEOTIDE SEQUENCE [LARGE SCALE GENOMIC DNA]</scope>
    <source>
        <strain evidence="1 2">OT 569</strain>
    </source>
</reference>
<name>M2Q0K6_9FIRM</name>
<keyword evidence="1" id="KW-0378">Hydrolase</keyword>
<accession>M2Q0K6</accession>
<dbReference type="RefSeq" id="WP_004803421.1">
    <property type="nucleotide sequence ID" value="NZ_AUGJ01000027.1"/>
</dbReference>
<dbReference type="InterPro" id="IPR000150">
    <property type="entry name" value="Cof"/>
</dbReference>
<gene>
    <name evidence="1" type="ORF">HMPREF9943_01386</name>
</gene>
<dbReference type="PANTHER" id="PTHR10000:SF8">
    <property type="entry name" value="HAD SUPERFAMILY HYDROLASE-LIKE, TYPE 3"/>
    <property type="match status" value="1"/>
</dbReference>
<evidence type="ECO:0000313" key="1">
    <source>
        <dbReference type="EMBL" id="EMD16460.1"/>
    </source>
</evidence>
<dbReference type="Gene3D" id="3.40.50.1000">
    <property type="entry name" value="HAD superfamily/HAD-like"/>
    <property type="match status" value="1"/>
</dbReference>
<dbReference type="SFLD" id="SFLDS00003">
    <property type="entry name" value="Haloacid_Dehalogenase"/>
    <property type="match status" value="1"/>
</dbReference>
<dbReference type="eggNOG" id="COG0561">
    <property type="taxonomic scope" value="Bacteria"/>
</dbReference>
<dbReference type="Pfam" id="PF08282">
    <property type="entry name" value="Hydrolase_3"/>
    <property type="match status" value="1"/>
</dbReference>
<dbReference type="PANTHER" id="PTHR10000">
    <property type="entry name" value="PHOSPHOSERINE PHOSPHATASE"/>
    <property type="match status" value="1"/>
</dbReference>
<dbReference type="InterPro" id="IPR023214">
    <property type="entry name" value="HAD_sf"/>
</dbReference>
<dbReference type="GO" id="GO:0016791">
    <property type="term" value="F:phosphatase activity"/>
    <property type="evidence" value="ECO:0007669"/>
    <property type="project" value="TreeGrafter"/>
</dbReference>
<comment type="caution">
    <text evidence="1">The sequence shown here is derived from an EMBL/GenBank/DDBJ whole genome shotgun (WGS) entry which is preliminary data.</text>
</comment>
<protein>
    <submittedName>
        <fullName evidence="1">Cof-like hydrolase</fullName>
    </submittedName>
</protein>
<dbReference type="AlphaFoldDB" id="M2Q0K6"/>
<dbReference type="NCBIfam" id="TIGR00099">
    <property type="entry name" value="Cof-subfamily"/>
    <property type="match status" value="1"/>
</dbReference>
<dbReference type="GO" id="GO:0000287">
    <property type="term" value="F:magnesium ion binding"/>
    <property type="evidence" value="ECO:0007669"/>
    <property type="project" value="TreeGrafter"/>
</dbReference>
<dbReference type="STRING" id="999415.HMPREF9943_01386"/>
<dbReference type="EMBL" id="AGEJ01000021">
    <property type="protein sequence ID" value="EMD16460.1"/>
    <property type="molecule type" value="Genomic_DNA"/>
</dbReference>
<dbReference type="NCBIfam" id="TIGR01484">
    <property type="entry name" value="HAD-SF-IIB"/>
    <property type="match status" value="1"/>
</dbReference>
<evidence type="ECO:0000313" key="2">
    <source>
        <dbReference type="Proteomes" id="UP000011758"/>
    </source>
</evidence>
<dbReference type="Proteomes" id="UP000011758">
    <property type="component" value="Unassembled WGS sequence"/>
</dbReference>
<dbReference type="GO" id="GO:0005829">
    <property type="term" value="C:cytosol"/>
    <property type="evidence" value="ECO:0007669"/>
    <property type="project" value="TreeGrafter"/>
</dbReference>
<organism evidence="1 2">
    <name type="scientific">Eggerthia catenaformis OT 569 = DSM 20559</name>
    <dbReference type="NCBI Taxonomy" id="999415"/>
    <lineage>
        <taxon>Bacteria</taxon>
        <taxon>Bacillati</taxon>
        <taxon>Bacillota</taxon>
        <taxon>Erysipelotrichia</taxon>
        <taxon>Erysipelotrichales</taxon>
        <taxon>Coprobacillaceae</taxon>
        <taxon>Eggerthia</taxon>
    </lineage>
</organism>
<dbReference type="SFLD" id="SFLDG01140">
    <property type="entry name" value="C2.B:_Phosphomannomutase_and_P"/>
    <property type="match status" value="1"/>
</dbReference>
<dbReference type="OrthoDB" id="9810101at2"/>
<dbReference type="InterPro" id="IPR036412">
    <property type="entry name" value="HAD-like_sf"/>
</dbReference>
<dbReference type="BioCyc" id="ECAT999415-HMP:GTTI-1421-MONOMER"/>
<keyword evidence="2" id="KW-1185">Reference proteome</keyword>
<proteinExistence type="predicted"/>
<sequence length="273" mass="30464">MNKILFFDIDGTLISDRTYKIPLSAIDAISKAKKNGHLCFLCTGRSYGMTKEVSTAGIDNAIITNGMGIILNKQPIILHTIDKLIVSKTLQLIEEMNGGYQIIDWQYGYQNAYNYANSKKAFLDRFPDIDPLYFFNQKGMKSLAEYPESDILKIDVTLNSEEDAKRFNQELDPSLEMTWAGGYTNHTANAGELVSKGYNKGTGIKELINYLHMDIKDTIAFGDSSNDKEMLKTVNTAVVMGNGSDDIKQYADFITDDIDNDGLAKAMESLNLI</sequence>
<dbReference type="Gene3D" id="3.30.1240.10">
    <property type="match status" value="1"/>
</dbReference>
<dbReference type="SUPFAM" id="SSF56784">
    <property type="entry name" value="HAD-like"/>
    <property type="match status" value="1"/>
</dbReference>
<dbReference type="InterPro" id="IPR006379">
    <property type="entry name" value="HAD-SF_hydro_IIB"/>
</dbReference>